<dbReference type="Pfam" id="PF03749">
    <property type="entry name" value="SfsA"/>
    <property type="match status" value="1"/>
</dbReference>
<feature type="domain" description="SfsA N-terminal OB" evidence="3">
    <location>
        <begin position="26"/>
        <end position="89"/>
    </location>
</feature>
<feature type="domain" description="Sugar fermentation stimulation protein C-terminal" evidence="2">
    <location>
        <begin position="93"/>
        <end position="227"/>
    </location>
</feature>
<dbReference type="Proteomes" id="UP000249061">
    <property type="component" value="Unassembled WGS sequence"/>
</dbReference>
<comment type="caution">
    <text evidence="4">The sequence shown here is derived from an EMBL/GenBank/DDBJ whole genome shotgun (WGS) entry which is preliminary data.</text>
</comment>
<evidence type="ECO:0000259" key="2">
    <source>
        <dbReference type="Pfam" id="PF03749"/>
    </source>
</evidence>
<dbReference type="Pfam" id="PF17746">
    <property type="entry name" value="SfsA_N"/>
    <property type="match status" value="1"/>
</dbReference>
<proteinExistence type="inferred from homology"/>
<name>A0A2W5U4M9_9BACT</name>
<dbReference type="InterPro" id="IPR041465">
    <property type="entry name" value="SfsA_N"/>
</dbReference>
<dbReference type="Gene3D" id="3.40.1350.60">
    <property type="match status" value="1"/>
</dbReference>
<dbReference type="InterPro" id="IPR040452">
    <property type="entry name" value="SfsA_C"/>
</dbReference>
<protein>
    <recommendedName>
        <fullName evidence="1">Sugar fermentation stimulation protein homolog</fullName>
    </recommendedName>
</protein>
<comment type="similarity">
    <text evidence="1">Belongs to the SfsA family.</text>
</comment>
<dbReference type="EMBL" id="QFQP01000001">
    <property type="protein sequence ID" value="PZR18595.1"/>
    <property type="molecule type" value="Genomic_DNA"/>
</dbReference>
<dbReference type="Gene3D" id="2.40.50.580">
    <property type="match status" value="1"/>
</dbReference>
<evidence type="ECO:0000313" key="5">
    <source>
        <dbReference type="Proteomes" id="UP000249061"/>
    </source>
</evidence>
<dbReference type="HAMAP" id="MF_00095">
    <property type="entry name" value="SfsA"/>
    <property type="match status" value="1"/>
</dbReference>
<dbReference type="NCBIfam" id="TIGR00230">
    <property type="entry name" value="sfsA"/>
    <property type="match status" value="1"/>
</dbReference>
<evidence type="ECO:0000313" key="4">
    <source>
        <dbReference type="EMBL" id="PZR18595.1"/>
    </source>
</evidence>
<reference evidence="4 5" key="1">
    <citation type="submission" date="2017-08" db="EMBL/GenBank/DDBJ databases">
        <title>Infants hospitalized years apart are colonized by the same room-sourced microbial strains.</title>
        <authorList>
            <person name="Brooks B."/>
            <person name="Olm M.R."/>
            <person name="Firek B.A."/>
            <person name="Baker R."/>
            <person name="Thomas B.C."/>
            <person name="Morowitz M.J."/>
            <person name="Banfield J.F."/>
        </authorList>
    </citation>
    <scope>NUCLEOTIDE SEQUENCE [LARGE SCALE GENOMIC DNA]</scope>
    <source>
        <strain evidence="4">S2_003_000_R2_14</strain>
    </source>
</reference>
<evidence type="ECO:0000256" key="1">
    <source>
        <dbReference type="HAMAP-Rule" id="MF_00095"/>
    </source>
</evidence>
<organism evidence="4 5">
    <name type="scientific">Archangium gephyra</name>
    <dbReference type="NCBI Taxonomy" id="48"/>
    <lineage>
        <taxon>Bacteria</taxon>
        <taxon>Pseudomonadati</taxon>
        <taxon>Myxococcota</taxon>
        <taxon>Myxococcia</taxon>
        <taxon>Myxococcales</taxon>
        <taxon>Cystobacterineae</taxon>
        <taxon>Archangiaceae</taxon>
        <taxon>Archangium</taxon>
    </lineage>
</organism>
<dbReference type="PANTHER" id="PTHR30545">
    <property type="entry name" value="SUGAR FERMENTATION STIMULATION PROTEIN A"/>
    <property type="match status" value="1"/>
</dbReference>
<dbReference type="AlphaFoldDB" id="A0A2W5U4M9"/>
<dbReference type="PANTHER" id="PTHR30545:SF2">
    <property type="entry name" value="SUGAR FERMENTATION STIMULATION PROTEIN A"/>
    <property type="match status" value="1"/>
</dbReference>
<dbReference type="InterPro" id="IPR005224">
    <property type="entry name" value="SfsA"/>
</dbReference>
<evidence type="ECO:0000259" key="3">
    <source>
        <dbReference type="Pfam" id="PF17746"/>
    </source>
</evidence>
<dbReference type="CDD" id="cd22359">
    <property type="entry name" value="SfsA-like_bacterial"/>
    <property type="match status" value="1"/>
</dbReference>
<gene>
    <name evidence="1 4" type="primary">sfsA</name>
    <name evidence="4" type="ORF">DI536_01560</name>
</gene>
<dbReference type="GO" id="GO:0003677">
    <property type="term" value="F:DNA binding"/>
    <property type="evidence" value="ECO:0007669"/>
    <property type="project" value="InterPro"/>
</dbReference>
<sequence length="279" mass="30895">MRQRHLHAAVTLLHSWSRPLVEGRLVRRYERFIAEVRVGSQVVRAHCVNPGRMEGIVIPDSRVWLSEAPGRALPWTWELLELDGRLLGVNTSLPNKLVGEVLKRGLLPGLDEATAVHPERAYGRGHRVDFVVERRGASHYVEVKNCHLVYPDGVGYFPDSVSERATGHVEALTRLVKKGVPATVLFTLQRDDAQSLRPSALHDPAFATAMRRAVRAGLTTRAIKLVPTLEGFAFGGEVPVDVEKYDVDATLPFARALEATSGWVRKDGGVSGQTLKRPR</sequence>
<accession>A0A2W5U4M9</accession>